<organism evidence="1 2">
    <name type="scientific">Porites evermanni</name>
    <dbReference type="NCBI Taxonomy" id="104178"/>
    <lineage>
        <taxon>Eukaryota</taxon>
        <taxon>Metazoa</taxon>
        <taxon>Cnidaria</taxon>
        <taxon>Anthozoa</taxon>
        <taxon>Hexacorallia</taxon>
        <taxon>Scleractinia</taxon>
        <taxon>Fungiina</taxon>
        <taxon>Poritidae</taxon>
        <taxon>Porites</taxon>
    </lineage>
</organism>
<accession>A0ABN8LZT5</accession>
<evidence type="ECO:0000313" key="1">
    <source>
        <dbReference type="EMBL" id="CAH3022627.1"/>
    </source>
</evidence>
<protein>
    <submittedName>
        <fullName evidence="1">Uncharacterized protein</fullName>
    </submittedName>
</protein>
<comment type="caution">
    <text evidence="1">The sequence shown here is derived from an EMBL/GenBank/DDBJ whole genome shotgun (WGS) entry which is preliminary data.</text>
</comment>
<dbReference type="Proteomes" id="UP001159427">
    <property type="component" value="Unassembled WGS sequence"/>
</dbReference>
<dbReference type="EMBL" id="CALNXI010000227">
    <property type="protein sequence ID" value="CAH3022627.1"/>
    <property type="molecule type" value="Genomic_DNA"/>
</dbReference>
<gene>
    <name evidence="1" type="ORF">PEVE_00016222</name>
</gene>
<evidence type="ECO:0000313" key="2">
    <source>
        <dbReference type="Proteomes" id="UP001159427"/>
    </source>
</evidence>
<keyword evidence="2" id="KW-1185">Reference proteome</keyword>
<feature type="non-terminal residue" evidence="1">
    <location>
        <position position="1"/>
    </location>
</feature>
<sequence>FSFQGLVIVTGFLCNYANLSCMPLQKFKLMSVYRHRIKNTNYSYMKVEVQSGIPTKIAFDGLKDQKNLTEFHFENCPHQTQTNQVTLVTTIHWKSNINGLRYYLAVRAGQIRLEQVSSVTDHHRFFVRAVCLTCTTYKIRSVASNKYIKTDSSGQATLGTKGGNRKAFFRRQSC</sequence>
<reference evidence="1 2" key="1">
    <citation type="submission" date="2022-05" db="EMBL/GenBank/DDBJ databases">
        <authorList>
            <consortium name="Genoscope - CEA"/>
            <person name="William W."/>
        </authorList>
    </citation>
    <scope>NUCLEOTIDE SEQUENCE [LARGE SCALE GENOMIC DNA]</scope>
</reference>
<name>A0ABN8LZT5_9CNID</name>
<proteinExistence type="predicted"/>